<evidence type="ECO:0000256" key="2">
    <source>
        <dbReference type="NCBIfam" id="TIGR01736"/>
    </source>
</evidence>
<name>A0A9D1FK71_9BACT</name>
<keyword evidence="1" id="KW-0963">Cytoplasm</keyword>
<dbReference type="GO" id="GO:0004642">
    <property type="term" value="F:phosphoribosylformylglycinamidine synthase activity"/>
    <property type="evidence" value="ECO:0007669"/>
    <property type="project" value="UniProtKB-UniRule"/>
</dbReference>
<evidence type="ECO:0000256" key="1">
    <source>
        <dbReference type="ARBA" id="ARBA00022490"/>
    </source>
</evidence>
<dbReference type="AlphaFoldDB" id="A0A9D1FK71"/>
<proteinExistence type="inferred from homology"/>
<gene>
    <name evidence="5" type="primary">purL</name>
    <name evidence="5" type="ORF">IAA86_06815</name>
</gene>
<dbReference type="Pfam" id="PF02769">
    <property type="entry name" value="AIRS_C"/>
    <property type="match status" value="2"/>
</dbReference>
<dbReference type="Proteomes" id="UP000886865">
    <property type="component" value="Unassembled WGS sequence"/>
</dbReference>
<keyword evidence="5" id="KW-0436">Ligase</keyword>
<dbReference type="NCBIfam" id="NF002290">
    <property type="entry name" value="PRK01213.1"/>
    <property type="match status" value="1"/>
</dbReference>
<dbReference type="InterPro" id="IPR010918">
    <property type="entry name" value="PurM-like_C_dom"/>
</dbReference>
<dbReference type="CDD" id="cd02204">
    <property type="entry name" value="PurL_repeat2"/>
    <property type="match status" value="1"/>
</dbReference>
<dbReference type="Gene3D" id="3.30.1330.10">
    <property type="entry name" value="PurM-like, N-terminal domain"/>
    <property type="match status" value="2"/>
</dbReference>
<organism evidence="5 6">
    <name type="scientific">Candidatus Galligastranaerophilus intestinavium</name>
    <dbReference type="NCBI Taxonomy" id="2840836"/>
    <lineage>
        <taxon>Bacteria</taxon>
        <taxon>Candidatus Galligastranaerophilus</taxon>
    </lineage>
</organism>
<dbReference type="InterPro" id="IPR036921">
    <property type="entry name" value="PurM-like_N_sf"/>
</dbReference>
<dbReference type="Gene3D" id="3.90.650.10">
    <property type="entry name" value="PurM-like C-terminal domain"/>
    <property type="match status" value="2"/>
</dbReference>
<feature type="domain" description="PurM-like C-terminal" evidence="4">
    <location>
        <begin position="544"/>
        <end position="669"/>
    </location>
</feature>
<dbReference type="HAMAP" id="MF_00420">
    <property type="entry name" value="PurL_2"/>
    <property type="match status" value="1"/>
</dbReference>
<dbReference type="PANTHER" id="PTHR43555:SF1">
    <property type="entry name" value="PHOSPHORIBOSYLFORMYLGLYCINAMIDINE SYNTHASE SUBUNIT PURL"/>
    <property type="match status" value="1"/>
</dbReference>
<dbReference type="CDD" id="cd02203">
    <property type="entry name" value="PurL_repeat1"/>
    <property type="match status" value="1"/>
</dbReference>
<dbReference type="NCBIfam" id="TIGR01736">
    <property type="entry name" value="FGAM_synth_II"/>
    <property type="match status" value="1"/>
</dbReference>
<reference evidence="5" key="1">
    <citation type="submission" date="2020-10" db="EMBL/GenBank/DDBJ databases">
        <authorList>
            <person name="Gilroy R."/>
        </authorList>
    </citation>
    <scope>NUCLEOTIDE SEQUENCE</scope>
    <source>
        <strain evidence="5">CHK152-2871</strain>
    </source>
</reference>
<dbReference type="SUPFAM" id="SSF56042">
    <property type="entry name" value="PurM C-terminal domain-like"/>
    <property type="match status" value="2"/>
</dbReference>
<dbReference type="SUPFAM" id="SSF55326">
    <property type="entry name" value="PurM N-terminal domain-like"/>
    <property type="match status" value="2"/>
</dbReference>
<reference evidence="5" key="2">
    <citation type="journal article" date="2021" name="PeerJ">
        <title>Extensive microbial diversity within the chicken gut microbiome revealed by metagenomics and culture.</title>
        <authorList>
            <person name="Gilroy R."/>
            <person name="Ravi A."/>
            <person name="Getino M."/>
            <person name="Pursley I."/>
            <person name="Horton D.L."/>
            <person name="Alikhan N.F."/>
            <person name="Baker D."/>
            <person name="Gharbi K."/>
            <person name="Hall N."/>
            <person name="Watson M."/>
            <person name="Adriaenssens E.M."/>
            <person name="Foster-Nyarko E."/>
            <person name="Jarju S."/>
            <person name="Secka A."/>
            <person name="Antonio M."/>
            <person name="Oren A."/>
            <person name="Chaudhuri R.R."/>
            <person name="La Ragione R."/>
            <person name="Hildebrand F."/>
            <person name="Pallen M.J."/>
        </authorList>
    </citation>
    <scope>NUCLEOTIDE SEQUENCE</scope>
    <source>
        <strain evidence="5">CHK152-2871</strain>
    </source>
</reference>
<evidence type="ECO:0000259" key="4">
    <source>
        <dbReference type="Pfam" id="PF02769"/>
    </source>
</evidence>
<dbReference type="InterPro" id="IPR010074">
    <property type="entry name" value="PRibForGlyAmidine_synth_PurL"/>
</dbReference>
<evidence type="ECO:0000313" key="6">
    <source>
        <dbReference type="Proteomes" id="UP000886865"/>
    </source>
</evidence>
<dbReference type="Pfam" id="PF00586">
    <property type="entry name" value="AIRS"/>
    <property type="match status" value="2"/>
</dbReference>
<dbReference type="GO" id="GO:0006189">
    <property type="term" value="P:'de novo' IMP biosynthetic process"/>
    <property type="evidence" value="ECO:0007669"/>
    <property type="project" value="InterPro"/>
</dbReference>
<dbReference type="PIRSF" id="PIRSF001587">
    <property type="entry name" value="FGAM_synthase_II"/>
    <property type="match status" value="1"/>
</dbReference>
<dbReference type="InterPro" id="IPR016188">
    <property type="entry name" value="PurM-like_N"/>
</dbReference>
<dbReference type="EMBL" id="DVJQ01000056">
    <property type="protein sequence ID" value="HIS74715.1"/>
    <property type="molecule type" value="Genomic_DNA"/>
</dbReference>
<feature type="non-terminal residue" evidence="5">
    <location>
        <position position="1"/>
    </location>
</feature>
<evidence type="ECO:0000259" key="3">
    <source>
        <dbReference type="Pfam" id="PF00586"/>
    </source>
</evidence>
<accession>A0A9D1FK71</accession>
<dbReference type="EC" id="6.3.5.3" evidence="2"/>
<dbReference type="InterPro" id="IPR036676">
    <property type="entry name" value="PurM-like_C_sf"/>
</dbReference>
<feature type="domain" description="PurM-like N-terminal" evidence="3">
    <location>
        <begin position="46"/>
        <end position="155"/>
    </location>
</feature>
<dbReference type="PANTHER" id="PTHR43555">
    <property type="entry name" value="PHOSPHORIBOSYLFORMYLGLYCINAMIDINE SYNTHASE SUBUNIT PURL"/>
    <property type="match status" value="1"/>
</dbReference>
<feature type="domain" description="PurM-like N-terminal" evidence="3">
    <location>
        <begin position="401"/>
        <end position="514"/>
    </location>
</feature>
<feature type="domain" description="PurM-like C-terminal" evidence="4">
    <location>
        <begin position="170"/>
        <end position="311"/>
    </location>
</feature>
<comment type="caution">
    <text evidence="5">The sequence shown here is derived from an EMBL/GenBank/DDBJ whole genome shotgun (WGS) entry which is preliminary data.</text>
</comment>
<sequence>EKRLKRKMNELERHIFSAMWSEHCGYLHSKLQLNKLNFKGALFHQENAGGVKIGNLGVFFKTESHNHPCAVEPYQGAATGIGGIIRDILALNARPIALLNSLKFCAEQKHLIDGVTRGISDYGNSCGIANVGGEVIFDECYRDLPLVNVMAVGVVPVDKVKLSSAKENLEIVILGSATGLDGVGGAAFASKKLKKDTKEEKIHVQIGDPFAKKKLIEACIEILNVDGVIACQDCGAAGLLSSTSEMAYKGGCSIELDLDKIHLATENMSAAQILLSETQERMVFAVEKNALDKIFEIAQKFELDISCIGKTFLGNNYIIKKRGEILSSTPLDVICEPYFYNLEPVVEPKINACECRENMKLECALKKLVSCKEFASKKWFFEQWDYAVGGRTYMQPDISGAAAVKIENGFIGLCMDSKPRFVELNPYLGAKSTFLESCRNLISSGFEPMGFTNCLNFASPKNDYTKYSFVRSIEGLCDISKDFSVPVVSGNVSFYNEKDNRRIYPTVTIGMLGYCENEQNLTSAIFQKDEEVFLLGKKITLESNVGASLYQSVLFNCLCGKLDQIDVDLELKLKNAILDMINKKIISGASDVSKGGILGALLEVLFRSDIGFCGSLLPKNILEDWQKLKLLFGEIEGRYIVSCVDFEKMKNYLVKNNIPHCHLGKCVGDKIEFDGYSFNLDELRKDYNNSIKNALEQF</sequence>
<evidence type="ECO:0000313" key="5">
    <source>
        <dbReference type="EMBL" id="HIS74715.1"/>
    </source>
</evidence>
<protein>
    <recommendedName>
        <fullName evidence="2">Phosphoribosylformylglycinamidine synthase subunit PurL</fullName>
        <ecNumber evidence="2">6.3.5.3</ecNumber>
    </recommendedName>
</protein>